<evidence type="ECO:0000313" key="2">
    <source>
        <dbReference type="EMBL" id="GJT61993.1"/>
    </source>
</evidence>
<reference evidence="2" key="1">
    <citation type="journal article" date="2022" name="Int. J. Mol. Sci.">
        <title>Draft Genome of Tanacetum Coccineum: Genomic Comparison of Closely Related Tanacetum-Family Plants.</title>
        <authorList>
            <person name="Yamashiro T."/>
            <person name="Shiraishi A."/>
            <person name="Nakayama K."/>
            <person name="Satake H."/>
        </authorList>
    </citation>
    <scope>NUCLEOTIDE SEQUENCE</scope>
</reference>
<feature type="region of interest" description="Disordered" evidence="1">
    <location>
        <begin position="311"/>
        <end position="340"/>
    </location>
</feature>
<gene>
    <name evidence="2" type="ORF">Tco_1005526</name>
</gene>
<sequence>MSSSTSDMSASLDCGYFVDGSGYYAFDDVVISLTKYVIIISSVESSLLLLSPLYKSYDASKGVFDFNDEASFSFCTQEIADVIAMKDRGISLEECLSSSPHFPQYLYHLRDQCVTGVEGKILATHIKPMLNGMSIGDDEGNLLFKKLMIYYLIEEVLLCEANSTRVPRAKTWHLVQDIQRWLSKDWDKQGGVGEHSFEGAMPVLEMTTSVGNNSVFRSLHRETNNTRPNIMIVKAKEKGNNNYVDLTAHDAWYKGKGKVAVLHELSKTVEKNFHTRKQEEVDLSLYLVLSQQGFYQLRAELSICTAMGKDYEQRGSEKPKNKPHKAGRETTSPPKKDNPVKDAICHQCGEWALEKELSRYPNETMGYSFYSPSEDKVFVAPEMLSFLESKLQWID</sequence>
<organism evidence="2 3">
    <name type="scientific">Tanacetum coccineum</name>
    <dbReference type="NCBI Taxonomy" id="301880"/>
    <lineage>
        <taxon>Eukaryota</taxon>
        <taxon>Viridiplantae</taxon>
        <taxon>Streptophyta</taxon>
        <taxon>Embryophyta</taxon>
        <taxon>Tracheophyta</taxon>
        <taxon>Spermatophyta</taxon>
        <taxon>Magnoliopsida</taxon>
        <taxon>eudicotyledons</taxon>
        <taxon>Gunneridae</taxon>
        <taxon>Pentapetalae</taxon>
        <taxon>asterids</taxon>
        <taxon>campanulids</taxon>
        <taxon>Asterales</taxon>
        <taxon>Asteraceae</taxon>
        <taxon>Asteroideae</taxon>
        <taxon>Anthemideae</taxon>
        <taxon>Anthemidinae</taxon>
        <taxon>Tanacetum</taxon>
    </lineage>
</organism>
<dbReference type="Proteomes" id="UP001151760">
    <property type="component" value="Unassembled WGS sequence"/>
</dbReference>
<evidence type="ECO:0000313" key="3">
    <source>
        <dbReference type="Proteomes" id="UP001151760"/>
    </source>
</evidence>
<dbReference type="EMBL" id="BQNB010017334">
    <property type="protein sequence ID" value="GJT61993.1"/>
    <property type="molecule type" value="Genomic_DNA"/>
</dbReference>
<evidence type="ECO:0000256" key="1">
    <source>
        <dbReference type="SAM" id="MobiDB-lite"/>
    </source>
</evidence>
<name>A0ABQ5FFH0_9ASTR</name>
<feature type="compositionally biased region" description="Basic and acidic residues" evidence="1">
    <location>
        <begin position="311"/>
        <end position="320"/>
    </location>
</feature>
<protein>
    <submittedName>
        <fullName evidence="2">Uncharacterized protein</fullName>
    </submittedName>
</protein>
<accession>A0ABQ5FFH0</accession>
<keyword evidence="3" id="KW-1185">Reference proteome</keyword>
<proteinExistence type="predicted"/>
<comment type="caution">
    <text evidence="2">The sequence shown here is derived from an EMBL/GenBank/DDBJ whole genome shotgun (WGS) entry which is preliminary data.</text>
</comment>
<reference evidence="2" key="2">
    <citation type="submission" date="2022-01" db="EMBL/GenBank/DDBJ databases">
        <authorList>
            <person name="Yamashiro T."/>
            <person name="Shiraishi A."/>
            <person name="Satake H."/>
            <person name="Nakayama K."/>
        </authorList>
    </citation>
    <scope>NUCLEOTIDE SEQUENCE</scope>
</reference>